<dbReference type="EMBL" id="VDEP01000210">
    <property type="protein sequence ID" value="KAA1123275.1"/>
    <property type="molecule type" value="Genomic_DNA"/>
</dbReference>
<evidence type="ECO:0000256" key="1">
    <source>
        <dbReference type="SAM" id="MobiDB-lite"/>
    </source>
</evidence>
<evidence type="ECO:0000313" key="3">
    <source>
        <dbReference type="EMBL" id="KAA1123275.1"/>
    </source>
</evidence>
<sequence>MQLLTWVQLLQSAQAILYINHHPSRAEQEAAKGCDAEGKKEKKNACEGGGL</sequence>
<protein>
    <submittedName>
        <fullName evidence="3">Uncharacterized protein</fullName>
    </submittedName>
</protein>
<feature type="compositionally biased region" description="Basic and acidic residues" evidence="1">
    <location>
        <begin position="28"/>
        <end position="45"/>
    </location>
</feature>
<keyword evidence="4" id="KW-1185">Reference proteome</keyword>
<accession>A0A5B0REF4</accession>
<reference evidence="4 5" key="1">
    <citation type="submission" date="2019-05" db="EMBL/GenBank/DDBJ databases">
        <title>Emergence of the Ug99 lineage of the wheat stem rust pathogen through somatic hybridization.</title>
        <authorList>
            <person name="Li F."/>
            <person name="Upadhyaya N.M."/>
            <person name="Sperschneider J."/>
            <person name="Matny O."/>
            <person name="Nguyen-Phuc H."/>
            <person name="Mago R."/>
            <person name="Raley C."/>
            <person name="Miller M.E."/>
            <person name="Silverstein K.A.T."/>
            <person name="Henningsen E."/>
            <person name="Hirsch C.D."/>
            <person name="Visser B."/>
            <person name="Pretorius Z.A."/>
            <person name="Steffenson B.J."/>
            <person name="Schwessinger B."/>
            <person name="Dodds P.N."/>
            <person name="Figueroa M."/>
        </authorList>
    </citation>
    <scope>NUCLEOTIDE SEQUENCE [LARGE SCALE GENOMIC DNA]</scope>
    <source>
        <strain evidence="2">21-0</strain>
        <strain evidence="3 5">Ug99</strain>
    </source>
</reference>
<dbReference type="EMBL" id="VSWC01000054">
    <property type="protein sequence ID" value="KAA1099475.1"/>
    <property type="molecule type" value="Genomic_DNA"/>
</dbReference>
<organism evidence="3 5">
    <name type="scientific">Puccinia graminis f. sp. tritici</name>
    <dbReference type="NCBI Taxonomy" id="56615"/>
    <lineage>
        <taxon>Eukaryota</taxon>
        <taxon>Fungi</taxon>
        <taxon>Dikarya</taxon>
        <taxon>Basidiomycota</taxon>
        <taxon>Pucciniomycotina</taxon>
        <taxon>Pucciniomycetes</taxon>
        <taxon>Pucciniales</taxon>
        <taxon>Pucciniaceae</taxon>
        <taxon>Puccinia</taxon>
    </lineage>
</organism>
<proteinExistence type="predicted"/>
<evidence type="ECO:0000313" key="2">
    <source>
        <dbReference type="EMBL" id="KAA1099475.1"/>
    </source>
</evidence>
<dbReference type="AlphaFoldDB" id="A0A5B0REF4"/>
<evidence type="ECO:0000313" key="4">
    <source>
        <dbReference type="Proteomes" id="UP000324748"/>
    </source>
</evidence>
<name>A0A5B0REF4_PUCGR</name>
<dbReference type="Proteomes" id="UP000324748">
    <property type="component" value="Unassembled WGS sequence"/>
</dbReference>
<comment type="caution">
    <text evidence="3">The sequence shown here is derived from an EMBL/GenBank/DDBJ whole genome shotgun (WGS) entry which is preliminary data.</text>
</comment>
<dbReference type="Proteomes" id="UP000325313">
    <property type="component" value="Unassembled WGS sequence"/>
</dbReference>
<feature type="region of interest" description="Disordered" evidence="1">
    <location>
        <begin position="28"/>
        <end position="51"/>
    </location>
</feature>
<gene>
    <name evidence="2" type="ORF">PGT21_008528</name>
    <name evidence="3" type="ORF">PGTUg99_018653</name>
</gene>
<evidence type="ECO:0000313" key="5">
    <source>
        <dbReference type="Proteomes" id="UP000325313"/>
    </source>
</evidence>